<dbReference type="SUPFAM" id="SSF53822">
    <property type="entry name" value="Periplasmic binding protein-like I"/>
    <property type="match status" value="1"/>
</dbReference>
<dbReference type="Pfam" id="PF13458">
    <property type="entry name" value="Peripla_BP_6"/>
    <property type="match status" value="1"/>
</dbReference>
<evidence type="ECO:0000256" key="2">
    <source>
        <dbReference type="ARBA" id="ARBA00022729"/>
    </source>
</evidence>
<dbReference type="CDD" id="cd06356">
    <property type="entry name" value="PBP1_amide_urea_BP-like"/>
    <property type="match status" value="1"/>
</dbReference>
<dbReference type="GeneID" id="99865063"/>
<evidence type="ECO:0000256" key="3">
    <source>
        <dbReference type="SAM" id="SignalP"/>
    </source>
</evidence>
<proteinExistence type="inferred from homology"/>
<keyword evidence="6" id="KW-1185">Reference proteome</keyword>
<comment type="similarity">
    <text evidence="1">Belongs to the leucine-binding protein family.</text>
</comment>
<feature type="domain" description="Leucine-binding protein" evidence="4">
    <location>
        <begin position="35"/>
        <end position="375"/>
    </location>
</feature>
<organism evidence="5 6">
    <name type="scientific">Erwinia rhapontici</name>
    <name type="common">Pectobacterium rhapontici</name>
    <dbReference type="NCBI Taxonomy" id="55212"/>
    <lineage>
        <taxon>Bacteria</taxon>
        <taxon>Pseudomonadati</taxon>
        <taxon>Pseudomonadota</taxon>
        <taxon>Gammaproteobacteria</taxon>
        <taxon>Enterobacterales</taxon>
        <taxon>Erwiniaceae</taxon>
        <taxon>Erwinia</taxon>
    </lineage>
</organism>
<evidence type="ECO:0000256" key="1">
    <source>
        <dbReference type="ARBA" id="ARBA00010062"/>
    </source>
</evidence>
<sequence length="412" mass="44963">MAISRRSFISGSVASAVGMATLGLPKFSFAAGDNPIKVATILDLSGGLDIYGKPMADAINLAASEINASGGLLGRPLQMITYDAQSNMQLYAQYAQQAALKDKVAVVHAGITSASREVIRPVLDRFRTLYFYPAQYEGGVCDRNYFSSGSTPAQTVEKMVPYAMKKWGKKVYILAADYNYGQIISSWVKKYVADNGGETVAVEFFPLDVTDFGAAISKIQTAKPDFIWSALVGGAHLSFYRQWHAAGMTGKIPMTSTSFGSGNEHIILSPEESNGMLICANYMQEINQPTNIDFVKRFKEKYGPNAPYVSDLAMGAYQGFLLWAEGVRKAGDTDRMKVIEALESGLSIDSPSGKATVDAGTHHLTLDVHIAEVKDHQMQILETYAQQPPLDTAMVCDLKKNPRDTKQYQIQL</sequence>
<gene>
    <name evidence="5" type="ORF">ERHA53_07600</name>
</gene>
<dbReference type="Gene3D" id="3.40.50.2300">
    <property type="match status" value="2"/>
</dbReference>
<dbReference type="Proteomes" id="UP000677515">
    <property type="component" value="Chromosome"/>
</dbReference>
<evidence type="ECO:0000313" key="6">
    <source>
        <dbReference type="Proteomes" id="UP000677515"/>
    </source>
</evidence>
<name>A0ABM7MW65_ERWRD</name>
<evidence type="ECO:0000259" key="4">
    <source>
        <dbReference type="Pfam" id="PF13458"/>
    </source>
</evidence>
<dbReference type="PANTHER" id="PTHR47628">
    <property type="match status" value="1"/>
</dbReference>
<dbReference type="EMBL" id="AP024329">
    <property type="protein sequence ID" value="BCQ33417.1"/>
    <property type="molecule type" value="Genomic_DNA"/>
</dbReference>
<dbReference type="PANTHER" id="PTHR47628:SF1">
    <property type="entry name" value="ALIPHATIC AMIDASE EXPRESSION-REGULATING PROTEIN"/>
    <property type="match status" value="1"/>
</dbReference>
<feature type="signal peptide" evidence="3">
    <location>
        <begin position="1"/>
        <end position="30"/>
    </location>
</feature>
<evidence type="ECO:0000313" key="5">
    <source>
        <dbReference type="EMBL" id="BCQ33417.1"/>
    </source>
</evidence>
<reference evidence="5 6" key="1">
    <citation type="submission" date="2021-01" db="EMBL/GenBank/DDBJ databases">
        <title>Complete genome sequence of Erwinia rhapontici MAFF 311153.</title>
        <authorList>
            <person name="Morohoshi T."/>
            <person name="Someya N."/>
        </authorList>
    </citation>
    <scope>NUCLEOTIDE SEQUENCE [LARGE SCALE GENOMIC DNA]</scope>
    <source>
        <strain evidence="5 6">MAFF 311153</strain>
    </source>
</reference>
<dbReference type="InterPro" id="IPR028082">
    <property type="entry name" value="Peripla_BP_I"/>
</dbReference>
<dbReference type="InterPro" id="IPR028081">
    <property type="entry name" value="Leu-bd"/>
</dbReference>
<keyword evidence="2 3" id="KW-0732">Signal</keyword>
<dbReference type="PROSITE" id="PS51318">
    <property type="entry name" value="TAT"/>
    <property type="match status" value="1"/>
</dbReference>
<dbReference type="RefSeq" id="WP_133843643.1">
    <property type="nucleotide sequence ID" value="NZ_AP024329.1"/>
</dbReference>
<protein>
    <submittedName>
        <fullName evidence="5">ABC transporter substrate-binding protein</fullName>
    </submittedName>
</protein>
<feature type="chain" id="PRO_5046175883" evidence="3">
    <location>
        <begin position="31"/>
        <end position="412"/>
    </location>
</feature>
<accession>A0ABM7MW65</accession>
<dbReference type="InterPro" id="IPR006311">
    <property type="entry name" value="TAT_signal"/>
</dbReference>